<accession>A0A7J5XVY4</accession>
<evidence type="ECO:0000313" key="3">
    <source>
        <dbReference type="Proteomes" id="UP000518266"/>
    </source>
</evidence>
<dbReference type="Proteomes" id="UP000518266">
    <property type="component" value="Unassembled WGS sequence"/>
</dbReference>
<gene>
    <name evidence="2" type="ORF">F7725_019005</name>
</gene>
<evidence type="ECO:0000256" key="1">
    <source>
        <dbReference type="SAM" id="Phobius"/>
    </source>
</evidence>
<protein>
    <submittedName>
        <fullName evidence="2">Uncharacterized protein</fullName>
    </submittedName>
</protein>
<reference evidence="2 3" key="1">
    <citation type="submission" date="2020-03" db="EMBL/GenBank/DDBJ databases">
        <title>Dissostichus mawsoni Genome sequencing and assembly.</title>
        <authorList>
            <person name="Park H."/>
        </authorList>
    </citation>
    <scope>NUCLEOTIDE SEQUENCE [LARGE SCALE GENOMIC DNA]</scope>
    <source>
        <strain evidence="2">DM0001</strain>
        <tissue evidence="2">Muscle</tissue>
    </source>
</reference>
<keyword evidence="1" id="KW-1133">Transmembrane helix</keyword>
<feature type="transmembrane region" description="Helical" evidence="1">
    <location>
        <begin position="40"/>
        <end position="61"/>
    </location>
</feature>
<evidence type="ECO:0000313" key="2">
    <source>
        <dbReference type="EMBL" id="KAF3840288.1"/>
    </source>
</evidence>
<keyword evidence="1" id="KW-0472">Membrane</keyword>
<dbReference type="OrthoDB" id="8874296at2759"/>
<keyword evidence="3" id="KW-1185">Reference proteome</keyword>
<comment type="caution">
    <text evidence="2">The sequence shown here is derived from an EMBL/GenBank/DDBJ whole genome shotgun (WGS) entry which is preliminary data.</text>
</comment>
<proteinExistence type="predicted"/>
<sequence length="206" mass="24025">MDYCSKRVNLHLRRGRWILILLIPFAYFITQKHYSERNETVKLCCIYAFLISLFSIPLFVYKEQSNLAFQLLVQTSEIYELRSNQEETDSRIVLYLHQAVKWGYKSKLSESLGPDYCSTLLGFYVFTGEDCTSTFKGKGKVNPQKKLEKTPKLHKAFRQLVQTGWSLMSFKRRWRASHALCMASTDDIIDTVRRADKAIIESPKTT</sequence>
<keyword evidence="1" id="KW-0812">Transmembrane</keyword>
<name>A0A7J5XVY4_DISMA</name>
<feature type="transmembrane region" description="Helical" evidence="1">
    <location>
        <begin position="16"/>
        <end position="34"/>
    </location>
</feature>
<dbReference type="EMBL" id="JAAKFY010000021">
    <property type="protein sequence ID" value="KAF3840288.1"/>
    <property type="molecule type" value="Genomic_DNA"/>
</dbReference>
<organism evidence="2 3">
    <name type="scientific">Dissostichus mawsoni</name>
    <name type="common">Antarctic cod</name>
    <dbReference type="NCBI Taxonomy" id="36200"/>
    <lineage>
        <taxon>Eukaryota</taxon>
        <taxon>Metazoa</taxon>
        <taxon>Chordata</taxon>
        <taxon>Craniata</taxon>
        <taxon>Vertebrata</taxon>
        <taxon>Euteleostomi</taxon>
        <taxon>Actinopterygii</taxon>
        <taxon>Neopterygii</taxon>
        <taxon>Teleostei</taxon>
        <taxon>Neoteleostei</taxon>
        <taxon>Acanthomorphata</taxon>
        <taxon>Eupercaria</taxon>
        <taxon>Perciformes</taxon>
        <taxon>Notothenioidei</taxon>
        <taxon>Nototheniidae</taxon>
        <taxon>Dissostichus</taxon>
    </lineage>
</organism>
<dbReference type="AlphaFoldDB" id="A0A7J5XVY4"/>